<evidence type="ECO:0000313" key="3">
    <source>
        <dbReference type="Proteomes" id="UP000323380"/>
    </source>
</evidence>
<dbReference type="Pfam" id="PF12811">
    <property type="entry name" value="BaxI_1"/>
    <property type="match status" value="1"/>
</dbReference>
<dbReference type="PANTHER" id="PTHR41282:SF1">
    <property type="entry name" value="CONSERVED TRANSMEMBRANE PROTEIN-RELATED"/>
    <property type="match status" value="1"/>
</dbReference>
<accession>A0A5D0NQH8</accession>
<feature type="transmembrane region" description="Helical" evidence="1">
    <location>
        <begin position="262"/>
        <end position="279"/>
    </location>
</feature>
<feature type="transmembrane region" description="Helical" evidence="1">
    <location>
        <begin position="158"/>
        <end position="179"/>
    </location>
</feature>
<dbReference type="RefSeq" id="WP_083981133.1">
    <property type="nucleotide sequence ID" value="NZ_VSFG01000002.1"/>
</dbReference>
<feature type="transmembrane region" description="Helical" evidence="1">
    <location>
        <begin position="191"/>
        <end position="212"/>
    </location>
</feature>
<gene>
    <name evidence="2" type="ORF">FXF69_14875</name>
</gene>
<evidence type="ECO:0000313" key="2">
    <source>
        <dbReference type="EMBL" id="TYB46515.1"/>
    </source>
</evidence>
<dbReference type="PIRSF" id="PIRSF009160">
    <property type="entry name" value="UCP009160"/>
    <property type="match status" value="1"/>
</dbReference>
<keyword evidence="1" id="KW-0812">Transmembrane</keyword>
<keyword evidence="1" id="KW-0472">Membrane</keyword>
<organism evidence="2 3">
    <name type="scientific">Actinomadura chibensis</name>
    <dbReference type="NCBI Taxonomy" id="392828"/>
    <lineage>
        <taxon>Bacteria</taxon>
        <taxon>Bacillati</taxon>
        <taxon>Actinomycetota</taxon>
        <taxon>Actinomycetes</taxon>
        <taxon>Streptosporangiales</taxon>
        <taxon>Thermomonosporaceae</taxon>
        <taxon>Actinomadura</taxon>
    </lineage>
</organism>
<dbReference type="STRING" id="1220554.GCA_001552135_05173"/>
<feature type="transmembrane region" description="Helical" evidence="1">
    <location>
        <begin position="227"/>
        <end position="250"/>
    </location>
</feature>
<dbReference type="Proteomes" id="UP000323380">
    <property type="component" value="Unassembled WGS sequence"/>
</dbReference>
<evidence type="ECO:0000256" key="1">
    <source>
        <dbReference type="SAM" id="Phobius"/>
    </source>
</evidence>
<keyword evidence="3" id="KW-1185">Reference proteome</keyword>
<dbReference type="PANTHER" id="PTHR41282">
    <property type="entry name" value="CONSERVED TRANSMEMBRANE PROTEIN-RELATED"/>
    <property type="match status" value="1"/>
</dbReference>
<keyword evidence="1" id="KW-1133">Transmembrane helix</keyword>
<dbReference type="AlphaFoldDB" id="A0A5D0NQH8"/>
<feature type="transmembrane region" description="Helical" evidence="1">
    <location>
        <begin position="103"/>
        <end position="125"/>
    </location>
</feature>
<sequence length="293" mass="30458">MQSRNPAFRGNAFGRGTSGAAYGAPAPGAPGYGAPGHAPGGYGMHGAPGYGVQYQGQGAPPGYAPPGAAGPMTMDDVVVRGFLTLATLVITAALAWAVVPTRLAVPVLVVALILEIGIWAFITFGRKANAPLVLAFAAVYGVLVGIVSHSYNDVFHGVVFQAVIGTALAFAATLAAYSLRIVRVTPKFAKFVLAAGLALVGLMLVNVLAHLFGADDGIGIRDPGSPLAYVFSVAAILVGCFFLLLDFDSIEQGVRGGAPEKFAWYCAFGLVLSLVWIYLEMLRLLSYFYGGRD</sequence>
<proteinExistence type="predicted"/>
<reference evidence="2 3" key="1">
    <citation type="submission" date="2019-08" db="EMBL/GenBank/DDBJ databases">
        <title>Actinomadura sp. nov. CYP1-5 isolated from mountain soil.</title>
        <authorList>
            <person name="Songsumanus A."/>
            <person name="Kuncharoen N."/>
            <person name="Kudo T."/>
            <person name="Yuki M."/>
            <person name="Igarashi Y."/>
            <person name="Tanasupawat S."/>
        </authorList>
    </citation>
    <scope>NUCLEOTIDE SEQUENCE [LARGE SCALE GENOMIC DNA]</scope>
    <source>
        <strain evidence="2 3">JCM 14158</strain>
    </source>
</reference>
<feature type="transmembrane region" description="Helical" evidence="1">
    <location>
        <begin position="77"/>
        <end position="97"/>
    </location>
</feature>
<feature type="transmembrane region" description="Helical" evidence="1">
    <location>
        <begin position="132"/>
        <end position="152"/>
    </location>
</feature>
<dbReference type="EMBL" id="VSFG01000002">
    <property type="protein sequence ID" value="TYB46515.1"/>
    <property type="molecule type" value="Genomic_DNA"/>
</dbReference>
<dbReference type="InterPro" id="IPR010539">
    <property type="entry name" value="BaxI_1-like"/>
</dbReference>
<comment type="caution">
    <text evidence="2">The sequence shown here is derived from an EMBL/GenBank/DDBJ whole genome shotgun (WGS) entry which is preliminary data.</text>
</comment>
<name>A0A5D0NQH8_9ACTN</name>
<protein>
    <submittedName>
        <fullName evidence="2">Bax inhibitor-1/YccA family protein</fullName>
    </submittedName>
</protein>